<proteinExistence type="predicted"/>
<accession>A0A4U3L1J3</accession>
<protein>
    <submittedName>
        <fullName evidence="3">PorT family protein</fullName>
    </submittedName>
</protein>
<dbReference type="AlphaFoldDB" id="A0A4U3L1J3"/>
<dbReference type="EMBL" id="SZQL01000006">
    <property type="protein sequence ID" value="TKK68868.1"/>
    <property type="molecule type" value="Genomic_DNA"/>
</dbReference>
<dbReference type="Pfam" id="PF13568">
    <property type="entry name" value="OMP_b-brl_2"/>
    <property type="match status" value="1"/>
</dbReference>
<feature type="domain" description="Outer membrane protein beta-barrel" evidence="2">
    <location>
        <begin position="20"/>
        <end position="175"/>
    </location>
</feature>
<keyword evidence="1" id="KW-0732">Signal</keyword>
<evidence type="ECO:0000256" key="1">
    <source>
        <dbReference type="SAM" id="SignalP"/>
    </source>
</evidence>
<dbReference type="OrthoDB" id="947434at2"/>
<evidence type="ECO:0000259" key="2">
    <source>
        <dbReference type="Pfam" id="PF13568"/>
    </source>
</evidence>
<sequence length="197" mass="21674">MKKLMLLVAVGLATVISANAQRLDFGGKIGANLTKIDGVKFSDSYKLNYQLGAFAEIDFNKNWGIQPELLFSQTTSRVDSGFSSVYQEAPSSLLKRDVKLNYLSIPILLRINAGSLLTFHVGPQFSVLVNDDENLFNNGKDAFKKGDLSAVLGAQINISKLRIYGRYNVGLANISDVDNPNKWKTQQLQLGVGFKIL</sequence>
<keyword evidence="4" id="KW-1185">Reference proteome</keyword>
<name>A0A4U3L1J3_9BACT</name>
<reference evidence="3 4" key="1">
    <citation type="submission" date="2019-05" db="EMBL/GenBank/DDBJ databases">
        <title>Panacibacter sp. strain 17mud1-8 Genome sequencing and assembly.</title>
        <authorList>
            <person name="Chhetri G."/>
        </authorList>
    </citation>
    <scope>NUCLEOTIDE SEQUENCE [LARGE SCALE GENOMIC DNA]</scope>
    <source>
        <strain evidence="3 4">17mud1-8</strain>
    </source>
</reference>
<evidence type="ECO:0000313" key="4">
    <source>
        <dbReference type="Proteomes" id="UP000305848"/>
    </source>
</evidence>
<comment type="caution">
    <text evidence="3">The sequence shown here is derived from an EMBL/GenBank/DDBJ whole genome shotgun (WGS) entry which is preliminary data.</text>
</comment>
<dbReference type="RefSeq" id="WP_137261489.1">
    <property type="nucleotide sequence ID" value="NZ_SZQL01000006.1"/>
</dbReference>
<organism evidence="3 4">
    <name type="scientific">Ilyomonas limi</name>
    <dbReference type="NCBI Taxonomy" id="2575867"/>
    <lineage>
        <taxon>Bacteria</taxon>
        <taxon>Pseudomonadati</taxon>
        <taxon>Bacteroidota</taxon>
        <taxon>Chitinophagia</taxon>
        <taxon>Chitinophagales</taxon>
        <taxon>Chitinophagaceae</taxon>
        <taxon>Ilyomonas</taxon>
    </lineage>
</organism>
<gene>
    <name evidence="3" type="ORF">FC093_09225</name>
</gene>
<dbReference type="InterPro" id="IPR025665">
    <property type="entry name" value="Beta-barrel_OMP_2"/>
</dbReference>
<feature type="chain" id="PRO_5020343839" evidence="1">
    <location>
        <begin position="21"/>
        <end position="197"/>
    </location>
</feature>
<dbReference type="Proteomes" id="UP000305848">
    <property type="component" value="Unassembled WGS sequence"/>
</dbReference>
<evidence type="ECO:0000313" key="3">
    <source>
        <dbReference type="EMBL" id="TKK68868.1"/>
    </source>
</evidence>
<feature type="signal peptide" evidence="1">
    <location>
        <begin position="1"/>
        <end position="20"/>
    </location>
</feature>